<sequence length="193" mass="21304">MASAKSGGITNAAPEDIDYHSGRGIDKRQIASLLNGDWIQRGQNLFITGPTGAGKTWLSCAFGHQAVRHGHLALYRRLPRLLEEIEIAREDGSLQRLRAQLGKARLLILDDWGVAKITSRGRQDLLEIVDDRVGTLSLLITSQMPVAEWHAFIGEPTIADAIMDRIVHNAHRIQLQGESMRKRLAKLSTGESA</sequence>
<dbReference type="GO" id="GO:0005524">
    <property type="term" value="F:ATP binding"/>
    <property type="evidence" value="ECO:0007669"/>
    <property type="project" value="UniProtKB-KW"/>
</dbReference>
<dbReference type="NCBIfam" id="NF038214">
    <property type="entry name" value="IS21_help_AAA"/>
    <property type="match status" value="1"/>
</dbReference>
<dbReference type="SMART" id="SM00382">
    <property type="entry name" value="AAA"/>
    <property type="match status" value="1"/>
</dbReference>
<keyword evidence="3" id="KW-0067">ATP-binding</keyword>
<keyword evidence="4" id="KW-1185">Reference proteome</keyword>
<dbReference type="InterPro" id="IPR002611">
    <property type="entry name" value="IstB_ATP-bd"/>
</dbReference>
<reference evidence="3 4" key="1">
    <citation type="submission" date="2020-10" db="EMBL/GenBank/DDBJ databases">
        <title>Phylogeny of dyella-like bacteria.</title>
        <authorList>
            <person name="Fu J."/>
        </authorList>
    </citation>
    <scope>NUCLEOTIDE SEQUENCE [LARGE SCALE GENOMIC DNA]</scope>
    <source>
        <strain evidence="3 4">DKC-1</strain>
    </source>
</reference>
<evidence type="ECO:0000313" key="4">
    <source>
        <dbReference type="Proteomes" id="UP001620397"/>
    </source>
</evidence>
<dbReference type="PANTHER" id="PTHR30050:SF4">
    <property type="entry name" value="ATP-BINDING PROTEIN RV3427C IN INSERTION SEQUENCE-RELATED"/>
    <property type="match status" value="1"/>
</dbReference>
<gene>
    <name evidence="3" type="ORF">ISP14_16860</name>
</gene>
<comment type="similarity">
    <text evidence="1">Belongs to the IS21/IS1162 putative ATP-binding protein family.</text>
</comment>
<dbReference type="RefSeq" id="WP_404542087.1">
    <property type="nucleotide sequence ID" value="NZ_JADIKL010000012.1"/>
</dbReference>
<dbReference type="SUPFAM" id="SSF52540">
    <property type="entry name" value="P-loop containing nucleoside triphosphate hydrolases"/>
    <property type="match status" value="1"/>
</dbReference>
<dbReference type="InterPro" id="IPR003593">
    <property type="entry name" value="AAA+_ATPase"/>
</dbReference>
<dbReference type="EMBL" id="JADIKL010000012">
    <property type="protein sequence ID" value="MFK2932457.1"/>
    <property type="molecule type" value="Genomic_DNA"/>
</dbReference>
<dbReference type="CDD" id="cd00009">
    <property type="entry name" value="AAA"/>
    <property type="match status" value="1"/>
</dbReference>
<dbReference type="Gene3D" id="3.40.50.300">
    <property type="entry name" value="P-loop containing nucleotide triphosphate hydrolases"/>
    <property type="match status" value="1"/>
</dbReference>
<dbReference type="Pfam" id="PF01695">
    <property type="entry name" value="IstB_IS21"/>
    <property type="match status" value="1"/>
</dbReference>
<comment type="caution">
    <text evidence="3">The sequence shown here is derived from an EMBL/GenBank/DDBJ whole genome shotgun (WGS) entry which is preliminary data.</text>
</comment>
<evidence type="ECO:0000313" key="3">
    <source>
        <dbReference type="EMBL" id="MFK2932457.1"/>
    </source>
</evidence>
<keyword evidence="3" id="KW-0547">Nucleotide-binding</keyword>
<dbReference type="InterPro" id="IPR047661">
    <property type="entry name" value="IstB"/>
</dbReference>
<name>A0ABW8KMW1_9GAMM</name>
<proteinExistence type="inferred from homology"/>
<dbReference type="PANTHER" id="PTHR30050">
    <property type="entry name" value="CHROMOSOMAL REPLICATION INITIATOR PROTEIN DNAA"/>
    <property type="match status" value="1"/>
</dbReference>
<dbReference type="InterPro" id="IPR027417">
    <property type="entry name" value="P-loop_NTPase"/>
</dbReference>
<feature type="domain" description="AAA+ ATPase" evidence="2">
    <location>
        <begin position="41"/>
        <end position="172"/>
    </location>
</feature>
<protein>
    <submittedName>
        <fullName evidence="3">ATP-binding protein</fullName>
    </submittedName>
</protein>
<evidence type="ECO:0000256" key="1">
    <source>
        <dbReference type="ARBA" id="ARBA00008059"/>
    </source>
</evidence>
<evidence type="ECO:0000259" key="2">
    <source>
        <dbReference type="SMART" id="SM00382"/>
    </source>
</evidence>
<accession>A0ABW8KMW1</accession>
<organism evidence="3 4">
    <name type="scientific">Dyella agri</name>
    <dbReference type="NCBI Taxonomy" id="1926869"/>
    <lineage>
        <taxon>Bacteria</taxon>
        <taxon>Pseudomonadati</taxon>
        <taxon>Pseudomonadota</taxon>
        <taxon>Gammaproteobacteria</taxon>
        <taxon>Lysobacterales</taxon>
        <taxon>Rhodanobacteraceae</taxon>
        <taxon>Dyella</taxon>
    </lineage>
</organism>
<dbReference type="Proteomes" id="UP001620397">
    <property type="component" value="Unassembled WGS sequence"/>
</dbReference>